<evidence type="ECO:0000313" key="2">
    <source>
        <dbReference type="Proteomes" id="UP000007015"/>
    </source>
</evidence>
<evidence type="ECO:0000313" key="1">
    <source>
        <dbReference type="EMBL" id="EEC66467.1"/>
    </source>
</evidence>
<name>B8BFK9_ORYSI</name>
<keyword evidence="2" id="KW-1185">Reference proteome</keyword>
<proteinExistence type="predicted"/>
<organism evidence="1 2">
    <name type="scientific">Oryza sativa subsp. indica</name>
    <name type="common">Rice</name>
    <dbReference type="NCBI Taxonomy" id="39946"/>
    <lineage>
        <taxon>Eukaryota</taxon>
        <taxon>Viridiplantae</taxon>
        <taxon>Streptophyta</taxon>
        <taxon>Embryophyta</taxon>
        <taxon>Tracheophyta</taxon>
        <taxon>Spermatophyta</taxon>
        <taxon>Magnoliopsida</taxon>
        <taxon>Liliopsida</taxon>
        <taxon>Poales</taxon>
        <taxon>Poaceae</taxon>
        <taxon>BOP clade</taxon>
        <taxon>Oryzoideae</taxon>
        <taxon>Oryzeae</taxon>
        <taxon>Oryzinae</taxon>
        <taxon>Oryza</taxon>
        <taxon>Oryza sativa</taxon>
    </lineage>
</organism>
<accession>B8BFK9</accession>
<reference evidence="1 2" key="1">
    <citation type="journal article" date="2005" name="PLoS Biol.">
        <title>The genomes of Oryza sativa: a history of duplications.</title>
        <authorList>
            <person name="Yu J."/>
            <person name="Wang J."/>
            <person name="Lin W."/>
            <person name="Li S."/>
            <person name="Li H."/>
            <person name="Zhou J."/>
            <person name="Ni P."/>
            <person name="Dong W."/>
            <person name="Hu S."/>
            <person name="Zeng C."/>
            <person name="Zhang J."/>
            <person name="Zhang Y."/>
            <person name="Li R."/>
            <person name="Xu Z."/>
            <person name="Li S."/>
            <person name="Li X."/>
            <person name="Zheng H."/>
            <person name="Cong L."/>
            <person name="Lin L."/>
            <person name="Yin J."/>
            <person name="Geng J."/>
            <person name="Li G."/>
            <person name="Shi J."/>
            <person name="Liu J."/>
            <person name="Lv H."/>
            <person name="Li J."/>
            <person name="Wang J."/>
            <person name="Deng Y."/>
            <person name="Ran L."/>
            <person name="Shi X."/>
            <person name="Wang X."/>
            <person name="Wu Q."/>
            <person name="Li C."/>
            <person name="Ren X."/>
            <person name="Wang J."/>
            <person name="Wang X."/>
            <person name="Li D."/>
            <person name="Liu D."/>
            <person name="Zhang X."/>
            <person name="Ji Z."/>
            <person name="Zhao W."/>
            <person name="Sun Y."/>
            <person name="Zhang Z."/>
            <person name="Bao J."/>
            <person name="Han Y."/>
            <person name="Dong L."/>
            <person name="Ji J."/>
            <person name="Chen P."/>
            <person name="Wu S."/>
            <person name="Liu J."/>
            <person name="Xiao Y."/>
            <person name="Bu D."/>
            <person name="Tan J."/>
            <person name="Yang L."/>
            <person name="Ye C."/>
            <person name="Zhang J."/>
            <person name="Xu J."/>
            <person name="Zhou Y."/>
            <person name="Yu Y."/>
            <person name="Zhang B."/>
            <person name="Zhuang S."/>
            <person name="Wei H."/>
            <person name="Liu B."/>
            <person name="Lei M."/>
            <person name="Yu H."/>
            <person name="Li Y."/>
            <person name="Xu H."/>
            <person name="Wei S."/>
            <person name="He X."/>
            <person name="Fang L."/>
            <person name="Zhang Z."/>
            <person name="Zhang Y."/>
            <person name="Huang X."/>
            <person name="Su Z."/>
            <person name="Tong W."/>
            <person name="Li J."/>
            <person name="Tong Z."/>
            <person name="Li S."/>
            <person name="Ye J."/>
            <person name="Wang L."/>
            <person name="Fang L."/>
            <person name="Lei T."/>
            <person name="Chen C."/>
            <person name="Chen H."/>
            <person name="Xu Z."/>
            <person name="Li H."/>
            <person name="Huang H."/>
            <person name="Zhang F."/>
            <person name="Xu H."/>
            <person name="Li N."/>
            <person name="Zhao C."/>
            <person name="Li S."/>
            <person name="Dong L."/>
            <person name="Huang Y."/>
            <person name="Li L."/>
            <person name="Xi Y."/>
            <person name="Qi Q."/>
            <person name="Li W."/>
            <person name="Zhang B."/>
            <person name="Hu W."/>
            <person name="Zhang Y."/>
            <person name="Tian X."/>
            <person name="Jiao Y."/>
            <person name="Liang X."/>
            <person name="Jin J."/>
            <person name="Gao L."/>
            <person name="Zheng W."/>
            <person name="Hao B."/>
            <person name="Liu S."/>
            <person name="Wang W."/>
            <person name="Yuan L."/>
            <person name="Cao M."/>
            <person name="McDermott J."/>
            <person name="Samudrala R."/>
            <person name="Wang J."/>
            <person name="Wong G.K."/>
            <person name="Yang H."/>
        </authorList>
    </citation>
    <scope>NUCLEOTIDE SEQUENCE [LARGE SCALE GENOMIC DNA]</scope>
    <source>
        <strain evidence="2">cv. 93-11</strain>
    </source>
</reference>
<dbReference type="Gramene" id="BGIOSGA032429-TA">
    <property type="protein sequence ID" value="BGIOSGA032429-PA"/>
    <property type="gene ID" value="BGIOSGA032429"/>
</dbReference>
<protein>
    <submittedName>
        <fullName evidence="1">Uncharacterized protein</fullName>
    </submittedName>
</protein>
<dbReference type="EMBL" id="CM000135">
    <property type="protein sequence ID" value="EEC66467.1"/>
    <property type="molecule type" value="Genomic_DNA"/>
</dbReference>
<dbReference type="AlphaFoldDB" id="B8BFK9"/>
<gene>
    <name evidence="1" type="ORF">OsI_32545</name>
</gene>
<dbReference type="HOGENOM" id="CLU_2310761_0_0_1"/>
<dbReference type="Proteomes" id="UP000007015">
    <property type="component" value="Chromosome 10"/>
</dbReference>
<sequence>MAVGLISGVIHGVVRIRGKKRVWMVLFASVCWTLWLVRNDWVFKDILVSSPLQVVYRSLSFVLRWKMFLKEEEQRVLDDWLEAILEKLRQVKPNVLPADI</sequence>